<comment type="subcellular location">
    <subcellularLocation>
        <location evidence="1 6">Mitochondrion matrix</location>
    </subcellularLocation>
</comment>
<dbReference type="Proteomes" id="UP000245783">
    <property type="component" value="Unassembled WGS sequence"/>
</dbReference>
<dbReference type="OrthoDB" id="278329at2759"/>
<dbReference type="AlphaFoldDB" id="A0A316VZN1"/>
<dbReference type="GeneID" id="37037954"/>
<dbReference type="PANTHER" id="PTHR13137:SF6">
    <property type="entry name" value="SUCCINATE DEHYDROGENASE ASSEMBLY FACTOR 3, MITOCHONDRIAL"/>
    <property type="match status" value="1"/>
</dbReference>
<reference evidence="7 8" key="1">
    <citation type="journal article" date="2018" name="Mol. Biol. Evol.">
        <title>Broad Genomic Sampling Reveals a Smut Pathogenic Ancestry of the Fungal Clade Ustilaginomycotina.</title>
        <authorList>
            <person name="Kijpornyongpan T."/>
            <person name="Mondo S.J."/>
            <person name="Barry K."/>
            <person name="Sandor L."/>
            <person name="Lee J."/>
            <person name="Lipzen A."/>
            <person name="Pangilinan J."/>
            <person name="LaButti K."/>
            <person name="Hainaut M."/>
            <person name="Henrissat B."/>
            <person name="Grigoriev I.V."/>
            <person name="Spatafora J.W."/>
            <person name="Aime M.C."/>
        </authorList>
    </citation>
    <scope>NUCLEOTIDE SEQUENCE [LARGE SCALE GENOMIC DNA]</scope>
    <source>
        <strain evidence="7 8">MCA 4658</strain>
    </source>
</reference>
<name>A0A316VZN1_9BASI</name>
<dbReference type="InParanoid" id="A0A316VZN1"/>
<comment type="function">
    <text evidence="6">Plays an essential role in the assembly of succinate dehydrogenase (SDH), an enzyme complex (also referred to as respiratory complex II) that is a component of both the tricarboxylic acid (TCA) cycle and the mitochondrial electron transport chain, and which couples the oxidation of succinate to fumarate with the reduction of ubiquinone (coenzyme Q) to ubiquinol. Promotes maturation of the iron-sulfur protein subunit of the SDH catalytic dimer, protecting it from the deleterious effects of oxidants. May act together with SDHAF1.</text>
</comment>
<evidence type="ECO:0000256" key="6">
    <source>
        <dbReference type="RuleBase" id="RU368039"/>
    </source>
</evidence>
<evidence type="ECO:0000256" key="5">
    <source>
        <dbReference type="ARBA" id="ARBA00023186"/>
    </source>
</evidence>
<gene>
    <name evidence="7" type="ORF">IE81DRAFT_346843</name>
</gene>
<keyword evidence="3" id="KW-0809">Transit peptide</keyword>
<dbReference type="RefSeq" id="XP_025370206.1">
    <property type="nucleotide sequence ID" value="XM_025516084.1"/>
</dbReference>
<evidence type="ECO:0000313" key="7">
    <source>
        <dbReference type="EMBL" id="PWN43046.1"/>
    </source>
</evidence>
<dbReference type="GO" id="GO:0005758">
    <property type="term" value="C:mitochondrial intermembrane space"/>
    <property type="evidence" value="ECO:0007669"/>
    <property type="project" value="TreeGrafter"/>
</dbReference>
<sequence length="206" mass="22984">MIAIRSAALRSFAPGLAYASASGSASIPTGHASSYPRSPLWLRCASQVATPSTSSHDLGLTAAALLPPLKLLRRILRSHRKYLDANQRSLGDAYVKDEFRRHRSVDQPLQIVAFLAEWKKYLDFLDLQHLEGGQFKGRQLDEEKFKKLSDEQLYQLHEFMVAAKEVYDPLKAKGQPPGGARAVQEAVDGALKRAREEEEAVEKKEQ</sequence>
<evidence type="ECO:0000256" key="2">
    <source>
        <dbReference type="ARBA" id="ARBA00006020"/>
    </source>
</evidence>
<dbReference type="PANTHER" id="PTHR13137">
    <property type="entry name" value="DC11 ACN9 HOMOLOG"/>
    <property type="match status" value="1"/>
</dbReference>
<comment type="similarity">
    <text evidence="2 6">Belongs to the complex I LYR family. SDHAF3 subfamily.</text>
</comment>
<accession>A0A316VZN1</accession>
<keyword evidence="8" id="KW-1185">Reference proteome</keyword>
<dbReference type="InterPro" id="IPR008381">
    <property type="entry name" value="SDHAF3/Sdh7"/>
</dbReference>
<dbReference type="GO" id="GO:0034553">
    <property type="term" value="P:mitochondrial respiratory chain complex II assembly"/>
    <property type="evidence" value="ECO:0007669"/>
    <property type="project" value="UniProtKB-UniRule"/>
</dbReference>
<dbReference type="GO" id="GO:0006105">
    <property type="term" value="P:succinate metabolic process"/>
    <property type="evidence" value="ECO:0007669"/>
    <property type="project" value="TreeGrafter"/>
</dbReference>
<dbReference type="CDD" id="cd20270">
    <property type="entry name" value="Complex1_LYR_SDHAF3_LYRM10"/>
    <property type="match status" value="1"/>
</dbReference>
<keyword evidence="5 6" id="KW-0143">Chaperone</keyword>
<protein>
    <recommendedName>
        <fullName evidence="6">Succinate dehydrogenase assembly factor 3</fullName>
        <shortName evidence="6">SDH assembly factor 3</shortName>
        <shortName evidence="6">SDHAF3</shortName>
    </recommendedName>
</protein>
<evidence type="ECO:0000256" key="4">
    <source>
        <dbReference type="ARBA" id="ARBA00023128"/>
    </source>
</evidence>
<proteinExistence type="inferred from homology"/>
<evidence type="ECO:0000313" key="8">
    <source>
        <dbReference type="Proteomes" id="UP000245783"/>
    </source>
</evidence>
<dbReference type="STRING" id="1522189.A0A316VZN1"/>
<organism evidence="7 8">
    <name type="scientific">Ceraceosorus guamensis</name>
    <dbReference type="NCBI Taxonomy" id="1522189"/>
    <lineage>
        <taxon>Eukaryota</taxon>
        <taxon>Fungi</taxon>
        <taxon>Dikarya</taxon>
        <taxon>Basidiomycota</taxon>
        <taxon>Ustilaginomycotina</taxon>
        <taxon>Exobasidiomycetes</taxon>
        <taxon>Ceraceosorales</taxon>
        <taxon>Ceraceosoraceae</taxon>
        <taxon>Ceraceosorus</taxon>
    </lineage>
</organism>
<dbReference type="GO" id="GO:0005759">
    <property type="term" value="C:mitochondrial matrix"/>
    <property type="evidence" value="ECO:0007669"/>
    <property type="project" value="UniProtKB-SubCell"/>
</dbReference>
<dbReference type="EMBL" id="KZ819373">
    <property type="protein sequence ID" value="PWN43046.1"/>
    <property type="molecule type" value="Genomic_DNA"/>
</dbReference>
<dbReference type="Pfam" id="PF13233">
    <property type="entry name" value="Complex1_LYR_2"/>
    <property type="match status" value="1"/>
</dbReference>
<evidence type="ECO:0000256" key="3">
    <source>
        <dbReference type="ARBA" id="ARBA00022946"/>
    </source>
</evidence>
<comment type="subunit">
    <text evidence="6">Interacts with the iron-sulfur protein subunit within the SDH catalytic dimer.</text>
</comment>
<evidence type="ECO:0000256" key="1">
    <source>
        <dbReference type="ARBA" id="ARBA00004305"/>
    </source>
</evidence>
<keyword evidence="4 6" id="KW-0496">Mitochondrion</keyword>